<evidence type="ECO:0000313" key="6">
    <source>
        <dbReference type="RefSeq" id="XP_070142364.1"/>
    </source>
</evidence>
<feature type="chain" id="PRO_5045041033" evidence="3">
    <location>
        <begin position="25"/>
        <end position="504"/>
    </location>
</feature>
<proteinExistence type="predicted"/>
<dbReference type="Proteomes" id="UP001652661">
    <property type="component" value="Chromosome 3R"/>
</dbReference>
<protein>
    <submittedName>
        <fullName evidence="6">Prolyl 4-hydroxylase subunit alpha-1</fullName>
    </submittedName>
</protein>
<keyword evidence="3" id="KW-0732">Signal</keyword>
<dbReference type="Gene3D" id="2.60.120.620">
    <property type="entry name" value="q2cbj1_9rhob like domain"/>
    <property type="match status" value="1"/>
</dbReference>
<name>A0ABM4GI36_DROKI</name>
<feature type="compositionally biased region" description="Basic residues" evidence="2">
    <location>
        <begin position="269"/>
        <end position="278"/>
    </location>
</feature>
<keyword evidence="5" id="KW-1185">Reference proteome</keyword>
<evidence type="ECO:0000259" key="4">
    <source>
        <dbReference type="Pfam" id="PF08336"/>
    </source>
</evidence>
<gene>
    <name evidence="6" type="primary">LOC108073667</name>
</gene>
<dbReference type="Gene3D" id="6.10.140.1460">
    <property type="match status" value="1"/>
</dbReference>
<feature type="signal peptide" evidence="3">
    <location>
        <begin position="1"/>
        <end position="24"/>
    </location>
</feature>
<dbReference type="InterPro" id="IPR011990">
    <property type="entry name" value="TPR-like_helical_dom_sf"/>
</dbReference>
<dbReference type="GeneID" id="108073667"/>
<sequence>MTKLAGFLWLLQLLLLCSFAGAHSARGEEQLEALLDTETQLINELRDYIERMELQLEEIRKETAEIEEIHSQVAADNVEEHMGNPLNVLTILKRFETVWPKLEQQANATIQLSLREGLITQGELTLPTEEEYEESLSHLLHLQSVYELEPASLSLGVVNGLKLGSAMSWGDCLELARESDFSVARFWLETALNKLPGTSENSTESQRERERGRVKILETKLNMEYRAGEHSRALAAVEELILLLPKDQGYQKAKAKIEQAMANKELPKGKRRKSKRTKTQVTKSAEQLLIEELCRGAAQEATTGSRLHQCQLARNTPWTLLQPAKLEPLSSDPHIVLHHDVLTAKQAEQLMELMDEEEESAASRGVSYQPMKLSKLAQKKLKSVYRRLGLSHQAGESPNPWQGRRHGHGHATVLEKDSELGRGHAARGMLSLQAPGMGGAVVFPQLELGVNVPRGDLLLWHTRTAGGLGLGSASGHGSEWDYRSRQAVCPVLLGAQLSAWTGLS</sequence>
<evidence type="ECO:0000256" key="1">
    <source>
        <dbReference type="SAM" id="Coils"/>
    </source>
</evidence>
<dbReference type="InterPro" id="IPR013547">
    <property type="entry name" value="P4H_N"/>
</dbReference>
<evidence type="ECO:0000313" key="5">
    <source>
        <dbReference type="Proteomes" id="UP001652661"/>
    </source>
</evidence>
<feature type="coiled-coil region" evidence="1">
    <location>
        <begin position="31"/>
        <end position="72"/>
    </location>
</feature>
<feature type="domain" description="Prolyl 4-hydroxylase N-terminal" evidence="4">
    <location>
        <begin position="29"/>
        <end position="160"/>
    </location>
</feature>
<dbReference type="RefSeq" id="XP_070142364.1">
    <property type="nucleotide sequence ID" value="XM_070286263.1"/>
</dbReference>
<reference evidence="6" key="1">
    <citation type="submission" date="2025-08" db="UniProtKB">
        <authorList>
            <consortium name="RefSeq"/>
        </authorList>
    </citation>
    <scope>IDENTIFICATION</scope>
    <source>
        <strain evidence="6">14028-0561.14</strain>
        <tissue evidence="6">Whole fly</tissue>
    </source>
</reference>
<dbReference type="Gene3D" id="1.25.40.10">
    <property type="entry name" value="Tetratricopeptide repeat domain"/>
    <property type="match status" value="1"/>
</dbReference>
<evidence type="ECO:0000256" key="2">
    <source>
        <dbReference type="SAM" id="MobiDB-lite"/>
    </source>
</evidence>
<keyword evidence="1" id="KW-0175">Coiled coil</keyword>
<dbReference type="Pfam" id="PF08336">
    <property type="entry name" value="P4Ha_N"/>
    <property type="match status" value="1"/>
</dbReference>
<feature type="region of interest" description="Disordered" evidence="2">
    <location>
        <begin position="263"/>
        <end position="282"/>
    </location>
</feature>
<organism evidence="5 6">
    <name type="scientific">Drosophila kikkawai</name>
    <name type="common">Fruit fly</name>
    <dbReference type="NCBI Taxonomy" id="30033"/>
    <lineage>
        <taxon>Eukaryota</taxon>
        <taxon>Metazoa</taxon>
        <taxon>Ecdysozoa</taxon>
        <taxon>Arthropoda</taxon>
        <taxon>Hexapoda</taxon>
        <taxon>Insecta</taxon>
        <taxon>Pterygota</taxon>
        <taxon>Neoptera</taxon>
        <taxon>Endopterygota</taxon>
        <taxon>Diptera</taxon>
        <taxon>Brachycera</taxon>
        <taxon>Muscomorpha</taxon>
        <taxon>Ephydroidea</taxon>
        <taxon>Drosophilidae</taxon>
        <taxon>Drosophila</taxon>
        <taxon>Sophophora</taxon>
    </lineage>
</organism>
<evidence type="ECO:0000256" key="3">
    <source>
        <dbReference type="SAM" id="SignalP"/>
    </source>
</evidence>
<accession>A0ABM4GI36</accession>